<keyword evidence="4" id="KW-0808">Transferase</keyword>
<reference evidence="4" key="1">
    <citation type="submission" date="2022-01" db="EMBL/GenBank/DDBJ databases">
        <title>Alginate degradation mechanism of Vibrio pelagius WXL662.</title>
        <authorList>
            <person name="He X."/>
        </authorList>
    </citation>
    <scope>NUCLEOTIDE SEQUENCE</scope>
    <source>
        <strain evidence="4">WXL662</strain>
    </source>
</reference>
<dbReference type="InterPro" id="IPR043128">
    <property type="entry name" value="Rev_trsase/Diguanyl_cyclase"/>
</dbReference>
<dbReference type="Pfam" id="PF00990">
    <property type="entry name" value="GGDEF"/>
    <property type="match status" value="1"/>
</dbReference>
<evidence type="ECO:0000313" key="5">
    <source>
        <dbReference type="Proteomes" id="UP001059120"/>
    </source>
</evidence>
<dbReference type="Proteomes" id="UP001059120">
    <property type="component" value="Chromosome 1"/>
</dbReference>
<feature type="domain" description="GGDEF" evidence="3">
    <location>
        <begin position="186"/>
        <end position="319"/>
    </location>
</feature>
<dbReference type="PANTHER" id="PTHR45138">
    <property type="entry name" value="REGULATORY COMPONENTS OF SENSORY TRANSDUCTION SYSTEM"/>
    <property type="match status" value="1"/>
</dbReference>
<evidence type="ECO:0000256" key="1">
    <source>
        <dbReference type="ARBA" id="ARBA00012528"/>
    </source>
</evidence>
<proteinExistence type="predicted"/>
<dbReference type="PANTHER" id="PTHR45138:SF9">
    <property type="entry name" value="DIGUANYLATE CYCLASE DGCM-RELATED"/>
    <property type="match status" value="1"/>
</dbReference>
<name>A0ABY5G147_VIBPE</name>
<dbReference type="InterPro" id="IPR029787">
    <property type="entry name" value="Nucleotide_cyclase"/>
</dbReference>
<dbReference type="InterPro" id="IPR050469">
    <property type="entry name" value="Diguanylate_Cyclase"/>
</dbReference>
<dbReference type="Gene3D" id="3.30.70.270">
    <property type="match status" value="1"/>
</dbReference>
<evidence type="ECO:0000256" key="2">
    <source>
        <dbReference type="ARBA" id="ARBA00034247"/>
    </source>
</evidence>
<dbReference type="EMBL" id="CP090614">
    <property type="protein sequence ID" value="UTT83842.1"/>
    <property type="molecule type" value="Genomic_DNA"/>
</dbReference>
<dbReference type="InterPro" id="IPR000160">
    <property type="entry name" value="GGDEF_dom"/>
</dbReference>
<sequence length="325" mass="37006">MSQITFEMDELHWALQVMDTIDVGLVVLDLEHNVCLWNSFMQSYSGINGDRILHQNLFDVVPNLPQEWLKAQISACSELKSRIFSNWEDRPHIFDFKNYSPLSHQRINMYQNIVMTPLTSLNGRVSHVCLMVQDVSDVASSKLYLRDSNERLSTMSRTDGLTGLFNRAFWESCLAREFESAKLQSQASALVIFDIDHFKNVNDTYGHSAGDEVIRQTARLLKKTARNSDLCGRYGGEEFTVILPGTTADQAHYFAERLRKRVEKYAVDTSSGSINFTISIGVCELSSCTASHLEWLESADKALYQSKQSGRNQTTLFPFNELLFK</sequence>
<dbReference type="InterPro" id="IPR013767">
    <property type="entry name" value="PAS_fold"/>
</dbReference>
<gene>
    <name evidence="4" type="ORF">LZI70_08955</name>
</gene>
<evidence type="ECO:0000259" key="3">
    <source>
        <dbReference type="PROSITE" id="PS50887"/>
    </source>
</evidence>
<dbReference type="EC" id="2.7.7.65" evidence="1"/>
<organism evidence="4 5">
    <name type="scientific">Vibrio pelagius</name>
    <dbReference type="NCBI Taxonomy" id="28169"/>
    <lineage>
        <taxon>Bacteria</taxon>
        <taxon>Pseudomonadati</taxon>
        <taxon>Pseudomonadota</taxon>
        <taxon>Gammaproteobacteria</taxon>
        <taxon>Vibrionales</taxon>
        <taxon>Vibrionaceae</taxon>
        <taxon>Vibrio</taxon>
    </lineage>
</organism>
<dbReference type="GO" id="GO:0052621">
    <property type="term" value="F:diguanylate cyclase activity"/>
    <property type="evidence" value="ECO:0007669"/>
    <property type="project" value="UniProtKB-EC"/>
</dbReference>
<evidence type="ECO:0000313" key="4">
    <source>
        <dbReference type="EMBL" id="UTT83842.1"/>
    </source>
</evidence>
<comment type="catalytic activity">
    <reaction evidence="2">
        <text>2 GTP = 3',3'-c-di-GMP + 2 diphosphate</text>
        <dbReference type="Rhea" id="RHEA:24898"/>
        <dbReference type="ChEBI" id="CHEBI:33019"/>
        <dbReference type="ChEBI" id="CHEBI:37565"/>
        <dbReference type="ChEBI" id="CHEBI:58805"/>
        <dbReference type="EC" id="2.7.7.65"/>
    </reaction>
</comment>
<keyword evidence="5" id="KW-1185">Reference proteome</keyword>
<dbReference type="PROSITE" id="PS50887">
    <property type="entry name" value="GGDEF"/>
    <property type="match status" value="1"/>
</dbReference>
<dbReference type="RefSeq" id="WP_255229857.1">
    <property type="nucleotide sequence ID" value="NZ_CP090614.1"/>
</dbReference>
<dbReference type="InterPro" id="IPR035965">
    <property type="entry name" value="PAS-like_dom_sf"/>
</dbReference>
<accession>A0ABY5G147</accession>
<dbReference type="CDD" id="cd01949">
    <property type="entry name" value="GGDEF"/>
    <property type="match status" value="1"/>
</dbReference>
<dbReference type="NCBIfam" id="TIGR00254">
    <property type="entry name" value="GGDEF"/>
    <property type="match status" value="1"/>
</dbReference>
<dbReference type="Gene3D" id="3.30.450.20">
    <property type="entry name" value="PAS domain"/>
    <property type="match status" value="1"/>
</dbReference>
<keyword evidence="4" id="KW-0548">Nucleotidyltransferase</keyword>
<protein>
    <recommendedName>
        <fullName evidence="1">diguanylate cyclase</fullName>
        <ecNumber evidence="1">2.7.7.65</ecNumber>
    </recommendedName>
</protein>
<dbReference type="SUPFAM" id="SSF55073">
    <property type="entry name" value="Nucleotide cyclase"/>
    <property type="match status" value="1"/>
</dbReference>
<dbReference type="SMART" id="SM00267">
    <property type="entry name" value="GGDEF"/>
    <property type="match status" value="1"/>
</dbReference>
<dbReference type="SUPFAM" id="SSF55785">
    <property type="entry name" value="PYP-like sensor domain (PAS domain)"/>
    <property type="match status" value="1"/>
</dbReference>
<dbReference type="Pfam" id="PF00989">
    <property type="entry name" value="PAS"/>
    <property type="match status" value="1"/>
</dbReference>